<keyword evidence="11" id="KW-1185">Reference proteome</keyword>
<dbReference type="InterPro" id="IPR007197">
    <property type="entry name" value="rSAM"/>
</dbReference>
<comment type="caution">
    <text evidence="8">Lacks conserved residue(s) required for the propagation of feature annotation.</text>
</comment>
<dbReference type="HAMAP" id="MF_00917">
    <property type="entry name" value="QueE"/>
    <property type="match status" value="1"/>
</dbReference>
<dbReference type="PANTHER" id="PTHR42836:SF1">
    <property type="entry name" value="7-CARBOXY-7-DEAZAGUANINE SYNTHASE"/>
    <property type="match status" value="1"/>
</dbReference>
<keyword evidence="1 8" id="KW-0004">4Fe-4S</keyword>
<feature type="binding site" evidence="8">
    <location>
        <position position="42"/>
    </location>
    <ligand>
        <name>[4Fe-4S] cluster</name>
        <dbReference type="ChEBI" id="CHEBI:49883"/>
        <note>4Fe-4S-S-AdoMet</note>
    </ligand>
</feature>
<evidence type="ECO:0000256" key="7">
    <source>
        <dbReference type="ARBA" id="ARBA00023239"/>
    </source>
</evidence>
<sequence length="206" mass="24390">MKKDISYPIKESFYSIQGEGFYYGIAAYFIRFGGCNIKCDWCDTKESWNIEKKDFISIHKIISNVVNNNHKIKTVIITGGEPTMWNLFPLIEKLKKKKYRIHIETSGSYPIKEKYVDWITISPKKIKLPIQENYKKINELKIIISDENDFLFAEEQASYIKSTNCFLFLQPEWNNISWILPKIVSYIKKNPKWRISLQIHKILNIP</sequence>
<comment type="cofactor">
    <cofactor evidence="8">
        <name>S-adenosyl-L-methionine</name>
        <dbReference type="ChEBI" id="CHEBI:59789"/>
    </cofactor>
    <text evidence="8">Binds 1 S-adenosyl-L-methionine per subunit.</text>
</comment>
<accession>A0A224AJZ2</accession>
<dbReference type="SFLD" id="SFLDS00029">
    <property type="entry name" value="Radical_SAM"/>
    <property type="match status" value="1"/>
</dbReference>
<keyword evidence="2 8" id="KW-0949">S-adenosyl-L-methionine</keyword>
<dbReference type="GO" id="GO:0016840">
    <property type="term" value="F:carbon-nitrogen lyase activity"/>
    <property type="evidence" value="ECO:0007669"/>
    <property type="project" value="UniProtKB-UniRule"/>
</dbReference>
<dbReference type="GO" id="GO:1904047">
    <property type="term" value="F:S-adenosyl-L-methionine binding"/>
    <property type="evidence" value="ECO:0007669"/>
    <property type="project" value="UniProtKB-UniRule"/>
</dbReference>
<dbReference type="AlphaFoldDB" id="A0A224AJZ2"/>
<dbReference type="UniPathway" id="UPA00391"/>
<keyword evidence="4 8" id="KW-0460">Magnesium</keyword>
<dbReference type="PIRSF" id="PIRSF000370">
    <property type="entry name" value="QueE"/>
    <property type="match status" value="1"/>
</dbReference>
<comment type="catalytic activity">
    <reaction evidence="8">
        <text>6-carboxy-5,6,7,8-tetrahydropterin + H(+) = 7-carboxy-7-carbaguanine + NH4(+)</text>
        <dbReference type="Rhea" id="RHEA:27974"/>
        <dbReference type="ChEBI" id="CHEBI:15378"/>
        <dbReference type="ChEBI" id="CHEBI:28938"/>
        <dbReference type="ChEBI" id="CHEBI:61032"/>
        <dbReference type="ChEBI" id="CHEBI:61036"/>
        <dbReference type="EC" id="4.3.99.3"/>
    </reaction>
</comment>
<evidence type="ECO:0000256" key="4">
    <source>
        <dbReference type="ARBA" id="ARBA00022842"/>
    </source>
</evidence>
<dbReference type="GO" id="GO:0051539">
    <property type="term" value="F:4 iron, 4 sulfur cluster binding"/>
    <property type="evidence" value="ECO:0007669"/>
    <property type="project" value="UniProtKB-UniRule"/>
</dbReference>
<keyword evidence="7 8" id="KW-0456">Lyase</keyword>
<evidence type="ECO:0000313" key="11">
    <source>
        <dbReference type="Proteomes" id="UP000263619"/>
    </source>
</evidence>
<dbReference type="RefSeq" id="WP_119305421.1">
    <property type="nucleotide sequence ID" value="NZ_AP014608.1"/>
</dbReference>
<feature type="binding site" evidence="8">
    <location>
        <position position="39"/>
    </location>
    <ligand>
        <name>[4Fe-4S] cluster</name>
        <dbReference type="ChEBI" id="CHEBI:49883"/>
        <note>4Fe-4S-S-AdoMet</note>
    </ligand>
</feature>
<name>A0A224AJZ2_9FLAO</name>
<proteinExistence type="inferred from homology"/>
<evidence type="ECO:0000313" key="10">
    <source>
        <dbReference type="EMBL" id="BBA17139.1"/>
    </source>
</evidence>
<feature type="binding site" evidence="8">
    <location>
        <position position="31"/>
    </location>
    <ligand>
        <name>substrate</name>
    </ligand>
</feature>
<dbReference type="PANTHER" id="PTHR42836">
    <property type="entry name" value="7-CARBOXY-7-DEAZAGUANINE SYNTHASE"/>
    <property type="match status" value="1"/>
</dbReference>
<keyword evidence="6 8" id="KW-0411">Iron-sulfur</keyword>
<evidence type="ECO:0000256" key="2">
    <source>
        <dbReference type="ARBA" id="ARBA00022691"/>
    </source>
</evidence>
<feature type="binding site" evidence="8">
    <location>
        <position position="206"/>
    </location>
    <ligand>
        <name>substrate</name>
    </ligand>
</feature>
<comment type="cofactor">
    <cofactor evidence="8">
        <name>[4Fe-4S] cluster</name>
        <dbReference type="ChEBI" id="CHEBI:49883"/>
    </cofactor>
    <text evidence="8">Binds 1 [4Fe-4S] cluster. The cluster is coordinated with 3 cysteines and an exchangeable S-adenosyl-L-methionine.</text>
</comment>
<evidence type="ECO:0000256" key="6">
    <source>
        <dbReference type="ARBA" id="ARBA00023014"/>
    </source>
</evidence>
<dbReference type="Pfam" id="PF04055">
    <property type="entry name" value="Radical_SAM"/>
    <property type="match status" value="1"/>
</dbReference>
<dbReference type="InterPro" id="IPR058240">
    <property type="entry name" value="rSAM_sf"/>
</dbReference>
<feature type="binding site" evidence="8">
    <location>
        <begin position="16"/>
        <end position="18"/>
    </location>
    <ligand>
        <name>substrate</name>
    </ligand>
</feature>
<evidence type="ECO:0000259" key="9">
    <source>
        <dbReference type="PROSITE" id="PS51918"/>
    </source>
</evidence>
<feature type="binding site" evidence="8">
    <location>
        <position position="78"/>
    </location>
    <ligand>
        <name>substrate</name>
    </ligand>
</feature>
<feature type="binding site" evidence="8">
    <location>
        <begin position="41"/>
        <end position="43"/>
    </location>
    <ligand>
        <name>S-adenosyl-L-methionine</name>
        <dbReference type="ChEBI" id="CHEBI:59789"/>
    </ligand>
</feature>
<comment type="cofactor">
    <cofactor evidence="8">
        <name>Mg(2+)</name>
        <dbReference type="ChEBI" id="CHEBI:18420"/>
    </cofactor>
</comment>
<dbReference type="InterPro" id="IPR013785">
    <property type="entry name" value="Aldolase_TIM"/>
</dbReference>
<dbReference type="CDD" id="cd01335">
    <property type="entry name" value="Radical_SAM"/>
    <property type="match status" value="1"/>
</dbReference>
<keyword evidence="5 8" id="KW-0408">Iron</keyword>
<evidence type="ECO:0000256" key="5">
    <source>
        <dbReference type="ARBA" id="ARBA00023004"/>
    </source>
</evidence>
<comment type="function">
    <text evidence="8">Catalyzes the complex heterocyclic radical-mediated conversion of 6-carboxy-5,6,7,8-tetrahydropterin (CPH4) to 7-carboxy-7-deazaguanine (CDG), a step common to the biosynthetic pathways of all 7-deazapurine-containing compounds.</text>
</comment>
<dbReference type="Gene3D" id="3.20.20.70">
    <property type="entry name" value="Aldolase class I"/>
    <property type="match status" value="1"/>
</dbReference>
<dbReference type="EMBL" id="AP014608">
    <property type="protein sequence ID" value="BBA17139.1"/>
    <property type="molecule type" value="Genomic_DNA"/>
</dbReference>
<dbReference type="SUPFAM" id="SSF102114">
    <property type="entry name" value="Radical SAM enzymes"/>
    <property type="match status" value="1"/>
</dbReference>
<feature type="domain" description="Radical SAM core" evidence="9">
    <location>
        <begin position="22"/>
        <end position="206"/>
    </location>
</feature>
<keyword evidence="3 8" id="KW-0479">Metal-binding</keyword>
<dbReference type="OrthoDB" id="9792276at2"/>
<feature type="binding site" evidence="8">
    <location>
        <position position="35"/>
    </location>
    <ligand>
        <name>[4Fe-4S] cluster</name>
        <dbReference type="ChEBI" id="CHEBI:49883"/>
        <note>4Fe-4S-S-AdoMet</note>
    </ligand>
</feature>
<feature type="binding site" evidence="8">
    <location>
        <begin position="122"/>
        <end position="124"/>
    </location>
    <ligand>
        <name>S-adenosyl-L-methionine</name>
        <dbReference type="ChEBI" id="CHEBI:59789"/>
    </ligand>
</feature>
<evidence type="ECO:0000256" key="1">
    <source>
        <dbReference type="ARBA" id="ARBA00022485"/>
    </source>
</evidence>
<dbReference type="EC" id="4.3.99.3" evidence="8"/>
<organism evidence="10 11">
    <name type="scientific">Blattabacterium cuenoti STAT</name>
    <dbReference type="NCBI Taxonomy" id="1457030"/>
    <lineage>
        <taxon>Bacteria</taxon>
        <taxon>Pseudomonadati</taxon>
        <taxon>Bacteroidota</taxon>
        <taxon>Flavobacteriia</taxon>
        <taxon>Flavobacteriales</taxon>
        <taxon>Blattabacteriaceae</taxon>
        <taxon>Blattabacterium</taxon>
    </lineage>
</organism>
<protein>
    <recommendedName>
        <fullName evidence="8">7-carboxy-7-deazaguanine synthase</fullName>
        <shortName evidence="8">CDG synthase</shortName>
        <ecNumber evidence="8">4.3.99.3</ecNumber>
    </recommendedName>
    <alternativeName>
        <fullName evidence="8">Queuosine biosynthesis protein QueE</fullName>
    </alternativeName>
</protein>
<comment type="similarity">
    <text evidence="8">Belongs to the radical SAM superfamily. 7-carboxy-7-deazaguanine synthase family.</text>
</comment>
<dbReference type="GO" id="GO:0000287">
    <property type="term" value="F:magnesium ion binding"/>
    <property type="evidence" value="ECO:0007669"/>
    <property type="project" value="UniProtKB-UniRule"/>
</dbReference>
<comment type="pathway">
    <text evidence="8">Purine metabolism; 7-cyano-7-deazaguanine biosynthesis.</text>
</comment>
<feature type="binding site" evidence="8">
    <location>
        <position position="80"/>
    </location>
    <ligand>
        <name>S-adenosyl-L-methionine</name>
        <dbReference type="ChEBI" id="CHEBI:59789"/>
    </ligand>
</feature>
<dbReference type="InterPro" id="IPR024924">
    <property type="entry name" value="7-CO-7-deazaguanine_synth-like"/>
</dbReference>
<evidence type="ECO:0000256" key="3">
    <source>
        <dbReference type="ARBA" id="ARBA00022723"/>
    </source>
</evidence>
<gene>
    <name evidence="8" type="primary">queE</name>
    <name evidence="10" type="ORF">STAT_203</name>
</gene>
<reference evidence="10 11" key="1">
    <citation type="submission" date="2014-06" db="EMBL/GenBank/DDBJ databases">
        <title>Genome sequence of the intracellular symbiont Blattabacterium cuenoti, strain STAT from the wood feeding cockroach Salganea taiwanensis taiwanensis.</title>
        <authorList>
            <person name="Kinjo Y."/>
            <person name="Ohkuma M."/>
            <person name="Tokuda G."/>
        </authorList>
    </citation>
    <scope>NUCLEOTIDE SEQUENCE [LARGE SCALE GENOMIC DNA]</scope>
    <source>
        <strain evidence="10 11">STAT</strain>
    </source>
</reference>
<dbReference type="GO" id="GO:0008616">
    <property type="term" value="P:tRNA queuosine(34) biosynthetic process"/>
    <property type="evidence" value="ECO:0007669"/>
    <property type="project" value="UniProtKB-UniRule"/>
</dbReference>
<keyword evidence="8" id="KW-0671">Queuosine biosynthesis</keyword>
<dbReference type="Proteomes" id="UP000263619">
    <property type="component" value="Chromosome"/>
</dbReference>
<feature type="binding site" evidence="8">
    <location>
        <position position="44"/>
    </location>
    <ligand>
        <name>Mg(2+)</name>
        <dbReference type="ChEBI" id="CHEBI:18420"/>
    </ligand>
</feature>
<evidence type="ECO:0000256" key="8">
    <source>
        <dbReference type="HAMAP-Rule" id="MF_00917"/>
    </source>
</evidence>
<dbReference type="PROSITE" id="PS51918">
    <property type="entry name" value="RADICAL_SAM"/>
    <property type="match status" value="1"/>
</dbReference>
<comment type="subunit">
    <text evidence="8">Homodimer.</text>
</comment>